<evidence type="ECO:0000256" key="1">
    <source>
        <dbReference type="SAM" id="MobiDB-lite"/>
    </source>
</evidence>
<feature type="region of interest" description="Disordered" evidence="1">
    <location>
        <begin position="28"/>
        <end position="124"/>
    </location>
</feature>
<evidence type="ECO:0000313" key="2">
    <source>
        <dbReference type="EMBL" id="QHT86317.1"/>
    </source>
</evidence>
<reference evidence="2" key="1">
    <citation type="journal article" date="2020" name="Nature">
        <title>Giant virus diversity and host interactions through global metagenomics.</title>
        <authorList>
            <person name="Schulz F."/>
            <person name="Roux S."/>
            <person name="Paez-Espino D."/>
            <person name="Jungbluth S."/>
            <person name="Walsh D.A."/>
            <person name="Denef V.J."/>
            <person name="McMahon K.D."/>
            <person name="Konstantinidis K.T."/>
            <person name="Eloe-Fadrosh E.A."/>
            <person name="Kyrpides N.C."/>
            <person name="Woyke T."/>
        </authorList>
    </citation>
    <scope>NUCLEOTIDE SEQUENCE</scope>
    <source>
        <strain evidence="2">GVMAG-M-3300023184-186</strain>
    </source>
</reference>
<feature type="compositionally biased region" description="Basic and acidic residues" evidence="1">
    <location>
        <begin position="28"/>
        <end position="62"/>
    </location>
</feature>
<sequence length="385" mass="42172">METTKMSQNTLVNTNKDTFNEVEAVKKDLDSKKATDSKNAADSKKAAVDSKKAAVDSKKAASDSKTAADSSGSPKKAAVDSSVDKKTADKKKAAVVDSTDVAKKDAVDSTDVAKKDAADVGKKKTETDGYKKIQLMMNTAKNETIEEVQKGLKKDLEEFKNSIMADLQEIKNSITRLSSNKSSSSNENGATLSNTADLVSKLNDLDTKLSASNEKQEFNFNWLKIALDGVLHKNDIDLDVKPVIKGEVKAVKKAPAKAKTADSASTVDLSTIKSTNFLKHQVLHDSEYILQLFNNREYEEHITNSICEHIKALPIAASFNKDADVSEKVEFFTNYVRSNESASTKLFTLLNKNTAFKKTITSNFESWKSQNTVNVNKDFLGEEDA</sequence>
<feature type="compositionally biased region" description="Basic and acidic residues" evidence="1">
    <location>
        <begin position="82"/>
        <end position="124"/>
    </location>
</feature>
<dbReference type="EMBL" id="MN740066">
    <property type="protein sequence ID" value="QHT86317.1"/>
    <property type="molecule type" value="Genomic_DNA"/>
</dbReference>
<name>A0A6C0I1T6_9ZZZZ</name>
<proteinExistence type="predicted"/>
<accession>A0A6C0I1T6</accession>
<dbReference type="AlphaFoldDB" id="A0A6C0I1T6"/>
<organism evidence="2">
    <name type="scientific">viral metagenome</name>
    <dbReference type="NCBI Taxonomy" id="1070528"/>
    <lineage>
        <taxon>unclassified sequences</taxon>
        <taxon>metagenomes</taxon>
        <taxon>organismal metagenomes</taxon>
    </lineage>
</organism>
<protein>
    <submittedName>
        <fullName evidence="2">Uncharacterized protein</fullName>
    </submittedName>
</protein>